<feature type="transmembrane region" description="Helical" evidence="17">
    <location>
        <begin position="291"/>
        <end position="310"/>
    </location>
</feature>
<feature type="transmembrane region" description="Helical" evidence="17">
    <location>
        <begin position="5"/>
        <end position="29"/>
    </location>
</feature>
<dbReference type="GO" id="GO:0048039">
    <property type="term" value="F:ubiquinone binding"/>
    <property type="evidence" value="ECO:0007669"/>
    <property type="project" value="TreeGrafter"/>
</dbReference>
<dbReference type="InterPro" id="IPR001750">
    <property type="entry name" value="ND/Mrp_TM"/>
</dbReference>
<feature type="transmembrane region" description="Helical" evidence="17">
    <location>
        <begin position="73"/>
        <end position="93"/>
    </location>
</feature>
<feature type="transmembrane region" description="Helical" evidence="17">
    <location>
        <begin position="199"/>
        <end position="220"/>
    </location>
</feature>
<dbReference type="GO" id="GO:0031966">
    <property type="term" value="C:mitochondrial membrane"/>
    <property type="evidence" value="ECO:0007669"/>
    <property type="project" value="UniProtKB-SubCell"/>
</dbReference>
<comment type="function">
    <text evidence="17">Core subunit of the mitochondrial membrane respiratory chain NADH dehydrogenase (Complex I) which catalyzes electron transfer from NADH through the respiratory chain, using ubiquinone as an electron acceptor. Essential for the catalytic activity and assembly of complex I.</text>
</comment>
<evidence type="ECO:0000256" key="13">
    <source>
        <dbReference type="ARBA" id="ARBA00023075"/>
    </source>
</evidence>
<dbReference type="PRINTS" id="PR01437">
    <property type="entry name" value="NUOXDRDTASE4"/>
</dbReference>
<evidence type="ECO:0000259" key="18">
    <source>
        <dbReference type="Pfam" id="PF00361"/>
    </source>
</evidence>
<gene>
    <name evidence="19" type="primary">NAD4</name>
</gene>
<keyword evidence="8 17" id="KW-0812">Transmembrane</keyword>
<feature type="domain" description="NADH:quinone oxidoreductase/Mrp antiporter transmembrane" evidence="18">
    <location>
        <begin position="95"/>
        <end position="377"/>
    </location>
</feature>
<accession>A0A7I8F2L2</accession>
<comment type="similarity">
    <text evidence="3 17">Belongs to the complex I subunit 4 family.</text>
</comment>
<feature type="transmembrane region" description="Helical" evidence="17">
    <location>
        <begin position="260"/>
        <end position="285"/>
    </location>
</feature>
<evidence type="ECO:0000256" key="1">
    <source>
        <dbReference type="ARBA" id="ARBA00003257"/>
    </source>
</evidence>
<evidence type="ECO:0000256" key="7">
    <source>
        <dbReference type="ARBA" id="ARBA00022660"/>
    </source>
</evidence>
<dbReference type="InterPro" id="IPR003918">
    <property type="entry name" value="NADH_UbQ_OxRdtase"/>
</dbReference>
<keyword evidence="7 17" id="KW-0679">Respiratory chain</keyword>
<dbReference type="GO" id="GO:0008137">
    <property type="term" value="F:NADH dehydrogenase (ubiquinone) activity"/>
    <property type="evidence" value="ECO:0007669"/>
    <property type="project" value="UniProtKB-UniRule"/>
</dbReference>
<dbReference type="EC" id="7.1.1.2" evidence="4 17"/>
<dbReference type="Pfam" id="PF00361">
    <property type="entry name" value="Proton_antipo_M"/>
    <property type="match status" value="1"/>
</dbReference>
<keyword evidence="10 17" id="KW-0249">Electron transport</keyword>
<proteinExistence type="inferred from homology"/>
<comment type="function">
    <text evidence="1">Core subunit of the mitochondrial membrane respiratory chain NADH dehydrogenase (Complex I) that is believed to belong to the minimal assembly required for catalysis. Complex I functions in the transfer of electrons from NADH to the respiratory chain. The immediate electron acceptor for the enzyme is believed to be ubiquinone.</text>
</comment>
<evidence type="ECO:0000256" key="16">
    <source>
        <dbReference type="ARBA" id="ARBA00049551"/>
    </source>
</evidence>
<reference evidence="19" key="1">
    <citation type="submission" date="2020-10" db="EMBL/GenBank/DDBJ databases">
        <title>Molecular characterization of the Japanese fish louse Argulus japonicus.</title>
        <authorList>
            <person name="Kawato S."/>
            <person name="Nozaki R."/>
            <person name="Hirono I."/>
            <person name="Kondo H."/>
        </authorList>
    </citation>
    <scope>NUCLEOTIDE SEQUENCE</scope>
    <source>
        <strain evidence="19">Shizuoka-2019</strain>
    </source>
</reference>
<comment type="subcellular location">
    <subcellularLocation>
        <location evidence="2 17">Mitochondrion membrane</location>
        <topology evidence="2 17">Multi-pass membrane protein</topology>
    </subcellularLocation>
</comment>
<evidence type="ECO:0000256" key="10">
    <source>
        <dbReference type="ARBA" id="ARBA00022982"/>
    </source>
</evidence>
<dbReference type="EMBL" id="LC588400">
    <property type="protein sequence ID" value="BCL84748.1"/>
    <property type="molecule type" value="Genomic_DNA"/>
</dbReference>
<evidence type="ECO:0000256" key="2">
    <source>
        <dbReference type="ARBA" id="ARBA00004225"/>
    </source>
</evidence>
<dbReference type="AlphaFoldDB" id="A0A7I8F2L2"/>
<keyword evidence="14 17" id="KW-0496">Mitochondrion</keyword>
<evidence type="ECO:0000256" key="3">
    <source>
        <dbReference type="ARBA" id="ARBA00009025"/>
    </source>
</evidence>
<evidence type="ECO:0000256" key="12">
    <source>
        <dbReference type="ARBA" id="ARBA00023027"/>
    </source>
</evidence>
<evidence type="ECO:0000256" key="14">
    <source>
        <dbReference type="ARBA" id="ARBA00023128"/>
    </source>
</evidence>
<geneLocation type="mitochondrion" evidence="19"/>
<dbReference type="GO" id="GO:0015990">
    <property type="term" value="P:electron transport coupled proton transport"/>
    <property type="evidence" value="ECO:0007669"/>
    <property type="project" value="TreeGrafter"/>
</dbReference>
<feature type="transmembrane region" description="Helical" evidence="17">
    <location>
        <begin position="401"/>
        <end position="424"/>
    </location>
</feature>
<evidence type="ECO:0000256" key="11">
    <source>
        <dbReference type="ARBA" id="ARBA00022989"/>
    </source>
</evidence>
<keyword evidence="15 17" id="KW-0472">Membrane</keyword>
<feature type="transmembrane region" description="Helical" evidence="17">
    <location>
        <begin position="170"/>
        <end position="192"/>
    </location>
</feature>
<sequence length="425" mass="48820">MLGLLLSLITIIFISNSSMVLIMLLVLGLMVFLEFNLLSINFLGLVDNYSWLMILLSVYIIFLSYLGSKEIKVSKLFIFLMVGMLIFLVYCFIGDSLLLFYFMFEASLIFIFLMVGGWGYQFDRIMASMYLLFYTLFFSLPLLVGIFYFYKMEDLTFFSLKFTYSDINSLFMASFFLAMLVKIPMWGVHLWLPKAHVEANASGSMILAGILLKLGGYGIWRMSMVYDINSLFFMLMSIFMMLGSLIASLECLMQSDMKMLIAFSSVCHMGGVALCLLLSMNFSWLSGGMMMFAHGMCSCGLFYLSGLLYSRFQTRSLFLLGGNLVFLSKMGMWWFIFCAINLGAPPFMNLMSEIYMYMLFYYYSYVVLGLFMLLSFMGAGFSLYLYVILHHGQVNFNLKGYLVEEVADSYILLFCGFPLVIYLFF</sequence>
<evidence type="ECO:0000256" key="17">
    <source>
        <dbReference type="RuleBase" id="RU003297"/>
    </source>
</evidence>
<feature type="transmembrane region" description="Helical" evidence="17">
    <location>
        <begin position="317"/>
        <end position="342"/>
    </location>
</feature>
<keyword evidence="12 17" id="KW-0520">NAD</keyword>
<evidence type="ECO:0000313" key="19">
    <source>
        <dbReference type="EMBL" id="BCL84748.1"/>
    </source>
</evidence>
<evidence type="ECO:0000256" key="9">
    <source>
        <dbReference type="ARBA" id="ARBA00022967"/>
    </source>
</evidence>
<evidence type="ECO:0000256" key="5">
    <source>
        <dbReference type="ARBA" id="ARBA00021006"/>
    </source>
</evidence>
<keyword evidence="13 17" id="KW-0830">Ubiquinone</keyword>
<name>A0A7I8F2L2_9CRUS</name>
<feature type="transmembrane region" description="Helical" evidence="17">
    <location>
        <begin position="232"/>
        <end position="253"/>
    </location>
</feature>
<comment type="catalytic activity">
    <reaction evidence="16 17">
        <text>a ubiquinone + NADH + 5 H(+)(in) = a ubiquinol + NAD(+) + 4 H(+)(out)</text>
        <dbReference type="Rhea" id="RHEA:29091"/>
        <dbReference type="Rhea" id="RHEA-COMP:9565"/>
        <dbReference type="Rhea" id="RHEA-COMP:9566"/>
        <dbReference type="ChEBI" id="CHEBI:15378"/>
        <dbReference type="ChEBI" id="CHEBI:16389"/>
        <dbReference type="ChEBI" id="CHEBI:17976"/>
        <dbReference type="ChEBI" id="CHEBI:57540"/>
        <dbReference type="ChEBI" id="CHEBI:57945"/>
        <dbReference type="EC" id="7.1.1.2"/>
    </reaction>
</comment>
<evidence type="ECO:0000256" key="6">
    <source>
        <dbReference type="ARBA" id="ARBA00022448"/>
    </source>
</evidence>
<feature type="transmembrane region" description="Helical" evidence="17">
    <location>
        <begin position="362"/>
        <end position="389"/>
    </location>
</feature>
<keyword evidence="6 17" id="KW-0813">Transport</keyword>
<evidence type="ECO:0000256" key="4">
    <source>
        <dbReference type="ARBA" id="ARBA00012944"/>
    </source>
</evidence>
<dbReference type="GO" id="GO:0003954">
    <property type="term" value="F:NADH dehydrogenase activity"/>
    <property type="evidence" value="ECO:0007669"/>
    <property type="project" value="TreeGrafter"/>
</dbReference>
<feature type="transmembrane region" description="Helical" evidence="17">
    <location>
        <begin position="49"/>
        <end position="66"/>
    </location>
</feature>
<keyword evidence="11 17" id="KW-1133">Transmembrane helix</keyword>
<dbReference type="PANTHER" id="PTHR43507:SF20">
    <property type="entry name" value="NADH-UBIQUINONE OXIDOREDUCTASE CHAIN 4"/>
    <property type="match status" value="1"/>
</dbReference>
<protein>
    <recommendedName>
        <fullName evidence="5 17">NADH-ubiquinone oxidoreductase chain 4</fullName>
        <ecNumber evidence="4 17">7.1.1.2</ecNumber>
    </recommendedName>
</protein>
<evidence type="ECO:0000256" key="8">
    <source>
        <dbReference type="ARBA" id="ARBA00022692"/>
    </source>
</evidence>
<dbReference type="PANTHER" id="PTHR43507">
    <property type="entry name" value="NADH-UBIQUINONE OXIDOREDUCTASE CHAIN 4"/>
    <property type="match status" value="1"/>
</dbReference>
<organism evidence="19">
    <name type="scientific">Argulus japonicus</name>
    <dbReference type="NCBI Taxonomy" id="873553"/>
    <lineage>
        <taxon>Eukaryota</taxon>
        <taxon>Metazoa</taxon>
        <taxon>Ecdysozoa</taxon>
        <taxon>Arthropoda</taxon>
        <taxon>Crustacea</taxon>
        <taxon>Oligostraca</taxon>
        <taxon>Ichthyostraca</taxon>
        <taxon>Branchiura</taxon>
        <taxon>Arguloida</taxon>
        <taxon>Argulidae</taxon>
        <taxon>Argulus</taxon>
    </lineage>
</organism>
<feature type="transmembrane region" description="Helical" evidence="17">
    <location>
        <begin position="131"/>
        <end position="150"/>
    </location>
</feature>
<evidence type="ECO:0000256" key="15">
    <source>
        <dbReference type="ARBA" id="ARBA00023136"/>
    </source>
</evidence>
<keyword evidence="9" id="KW-1278">Translocase</keyword>
<feature type="transmembrane region" description="Helical" evidence="17">
    <location>
        <begin position="99"/>
        <end position="119"/>
    </location>
</feature>
<dbReference type="GO" id="GO:0042773">
    <property type="term" value="P:ATP synthesis coupled electron transport"/>
    <property type="evidence" value="ECO:0007669"/>
    <property type="project" value="InterPro"/>
</dbReference>